<evidence type="ECO:0000256" key="1">
    <source>
        <dbReference type="SAM" id="MobiDB-lite"/>
    </source>
</evidence>
<dbReference type="Proteomes" id="UP001552299">
    <property type="component" value="Unassembled WGS sequence"/>
</dbReference>
<keyword evidence="3" id="KW-1185">Reference proteome</keyword>
<evidence type="ECO:0000313" key="2">
    <source>
        <dbReference type="EMBL" id="KAL0902919.1"/>
    </source>
</evidence>
<feature type="compositionally biased region" description="Pro residues" evidence="1">
    <location>
        <begin position="87"/>
        <end position="102"/>
    </location>
</feature>
<sequence length="128" mass="13596">MELLTCECNCRTNQHEKTSAAHDLTVGRAQLTHDLKPSDLLPLPPALIYSNSRTQRALAAPTSYLKPTQTNPSSACTSAAGLHLLRPPSPPAKPTCPPPCPTPRSSVSAPPLCVTPDPAPSLYLLSYT</sequence>
<gene>
    <name evidence="2" type="ORF">M5K25_028395</name>
</gene>
<comment type="caution">
    <text evidence="2">The sequence shown here is derived from an EMBL/GenBank/DDBJ whole genome shotgun (WGS) entry which is preliminary data.</text>
</comment>
<protein>
    <submittedName>
        <fullName evidence="2">Uncharacterized protein</fullName>
    </submittedName>
</protein>
<reference evidence="2 3" key="1">
    <citation type="journal article" date="2024" name="Plant Biotechnol. J.">
        <title>Dendrobium thyrsiflorum genome and its molecular insights into genes involved in important horticultural traits.</title>
        <authorList>
            <person name="Chen B."/>
            <person name="Wang J.Y."/>
            <person name="Zheng P.J."/>
            <person name="Li K.L."/>
            <person name="Liang Y.M."/>
            <person name="Chen X.F."/>
            <person name="Zhang C."/>
            <person name="Zhao X."/>
            <person name="He X."/>
            <person name="Zhang G.Q."/>
            <person name="Liu Z.J."/>
            <person name="Xu Q."/>
        </authorList>
    </citation>
    <scope>NUCLEOTIDE SEQUENCE [LARGE SCALE GENOMIC DNA]</scope>
    <source>
        <strain evidence="2">GZMU011</strain>
    </source>
</reference>
<organism evidence="2 3">
    <name type="scientific">Dendrobium thyrsiflorum</name>
    <name type="common">Pinecone-like raceme dendrobium</name>
    <name type="synonym">Orchid</name>
    <dbReference type="NCBI Taxonomy" id="117978"/>
    <lineage>
        <taxon>Eukaryota</taxon>
        <taxon>Viridiplantae</taxon>
        <taxon>Streptophyta</taxon>
        <taxon>Embryophyta</taxon>
        <taxon>Tracheophyta</taxon>
        <taxon>Spermatophyta</taxon>
        <taxon>Magnoliopsida</taxon>
        <taxon>Liliopsida</taxon>
        <taxon>Asparagales</taxon>
        <taxon>Orchidaceae</taxon>
        <taxon>Epidendroideae</taxon>
        <taxon>Malaxideae</taxon>
        <taxon>Dendrobiinae</taxon>
        <taxon>Dendrobium</taxon>
    </lineage>
</organism>
<evidence type="ECO:0000313" key="3">
    <source>
        <dbReference type="Proteomes" id="UP001552299"/>
    </source>
</evidence>
<accession>A0ABD0TTC7</accession>
<dbReference type="EMBL" id="JANQDX010000057">
    <property type="protein sequence ID" value="KAL0902919.1"/>
    <property type="molecule type" value="Genomic_DNA"/>
</dbReference>
<dbReference type="AlphaFoldDB" id="A0ABD0TTC7"/>
<name>A0ABD0TTC7_DENTH</name>
<proteinExistence type="predicted"/>
<feature type="region of interest" description="Disordered" evidence="1">
    <location>
        <begin position="87"/>
        <end position="112"/>
    </location>
</feature>